<dbReference type="EMBL" id="JBHTIS010002850">
    <property type="protein sequence ID" value="MFD1050453.1"/>
    <property type="molecule type" value="Genomic_DNA"/>
</dbReference>
<gene>
    <name evidence="2" type="ORF">ACFQ1S_35470</name>
</gene>
<name>A0ABW3MI73_9PSEU</name>
<dbReference type="Gene3D" id="3.40.140.20">
    <property type="match status" value="1"/>
</dbReference>
<feature type="region of interest" description="Disordered" evidence="1">
    <location>
        <begin position="110"/>
        <end position="150"/>
    </location>
</feature>
<dbReference type="Pfam" id="PF01808">
    <property type="entry name" value="AICARFT_IMPCHas"/>
    <property type="match status" value="1"/>
</dbReference>
<dbReference type="Proteomes" id="UP001597045">
    <property type="component" value="Unassembled WGS sequence"/>
</dbReference>
<organism evidence="2 3">
    <name type="scientific">Kibdelosporangium lantanae</name>
    <dbReference type="NCBI Taxonomy" id="1497396"/>
    <lineage>
        <taxon>Bacteria</taxon>
        <taxon>Bacillati</taxon>
        <taxon>Actinomycetota</taxon>
        <taxon>Actinomycetes</taxon>
        <taxon>Pseudonocardiales</taxon>
        <taxon>Pseudonocardiaceae</taxon>
        <taxon>Kibdelosporangium</taxon>
    </lineage>
</organism>
<comment type="caution">
    <text evidence="2">The sequence shown here is derived from an EMBL/GenBank/DDBJ whole genome shotgun (WGS) entry which is preliminary data.</text>
</comment>
<proteinExistence type="predicted"/>
<dbReference type="InterPro" id="IPR016193">
    <property type="entry name" value="Cytidine_deaminase-like"/>
</dbReference>
<evidence type="ECO:0008006" key="4">
    <source>
        <dbReference type="Google" id="ProtNLM"/>
    </source>
</evidence>
<dbReference type="SUPFAM" id="SSF53927">
    <property type="entry name" value="Cytidine deaminase-like"/>
    <property type="match status" value="1"/>
</dbReference>
<sequence length="150" mass="15941">MSVVAMTHARFTPRQRAVLLVLLGAGFMLSVDFSILNVALPEIGAGVSLDVASLVAEIFTEVIVAPSYADGAVDILSRKKNTRTVLAFPGHRAPQGIRGTAKLLDYGACPGQPRSREEWPSRWSPGCPHFPWPSSPSVSPRGTSANTSTA</sequence>
<protein>
    <recommendedName>
        <fullName evidence="4">Major facilitator superfamily (MFS) profile domain-containing protein</fullName>
    </recommendedName>
</protein>
<reference evidence="3" key="1">
    <citation type="journal article" date="2019" name="Int. J. Syst. Evol. Microbiol.">
        <title>The Global Catalogue of Microorganisms (GCM) 10K type strain sequencing project: providing services to taxonomists for standard genome sequencing and annotation.</title>
        <authorList>
            <consortium name="The Broad Institute Genomics Platform"/>
            <consortium name="The Broad Institute Genome Sequencing Center for Infectious Disease"/>
            <person name="Wu L."/>
            <person name="Ma J."/>
        </authorList>
    </citation>
    <scope>NUCLEOTIDE SEQUENCE [LARGE SCALE GENOMIC DNA]</scope>
    <source>
        <strain evidence="3">JCM 31486</strain>
    </source>
</reference>
<keyword evidence="3" id="KW-1185">Reference proteome</keyword>
<evidence type="ECO:0000256" key="1">
    <source>
        <dbReference type="SAM" id="MobiDB-lite"/>
    </source>
</evidence>
<feature type="compositionally biased region" description="Polar residues" evidence="1">
    <location>
        <begin position="135"/>
        <end position="150"/>
    </location>
</feature>
<accession>A0ABW3MI73</accession>
<dbReference type="InterPro" id="IPR002695">
    <property type="entry name" value="PurH-like"/>
</dbReference>
<dbReference type="InterPro" id="IPR024051">
    <property type="entry name" value="AICAR_Tfase_dup_dom_sf"/>
</dbReference>
<evidence type="ECO:0000313" key="3">
    <source>
        <dbReference type="Proteomes" id="UP001597045"/>
    </source>
</evidence>
<evidence type="ECO:0000313" key="2">
    <source>
        <dbReference type="EMBL" id="MFD1050453.1"/>
    </source>
</evidence>